<proteinExistence type="predicted"/>
<dbReference type="PROSITE" id="PS51257">
    <property type="entry name" value="PROKAR_LIPOPROTEIN"/>
    <property type="match status" value="1"/>
</dbReference>
<gene>
    <name evidence="1" type="ORF">V2K49_19255</name>
</gene>
<protein>
    <submittedName>
        <fullName evidence="1">Uncharacterized protein</fullName>
    </submittedName>
</protein>
<organism evidence="1 2">
    <name type="scientific">Streptomyces antimycoticus</name>
    <dbReference type="NCBI Taxonomy" id="68175"/>
    <lineage>
        <taxon>Bacteria</taxon>
        <taxon>Bacillati</taxon>
        <taxon>Actinomycetota</taxon>
        <taxon>Actinomycetes</taxon>
        <taxon>Kitasatosporales</taxon>
        <taxon>Streptomycetaceae</taxon>
        <taxon>Streptomyces</taxon>
        <taxon>Streptomyces violaceusniger group</taxon>
    </lineage>
</organism>
<name>A0ABD5JAK8_9ACTN</name>
<dbReference type="Proteomes" id="UP001354649">
    <property type="component" value="Unassembled WGS sequence"/>
</dbReference>
<reference evidence="1 2" key="1">
    <citation type="submission" date="2023-11" db="EMBL/GenBank/DDBJ databases">
        <title>30 novel species of actinomycetes from the DSMZ collection.</title>
        <authorList>
            <person name="Nouioui I."/>
        </authorList>
    </citation>
    <scope>NUCLEOTIDE SEQUENCE [LARGE SCALE GENOMIC DNA]</scope>
    <source>
        <strain evidence="1 2">DSM 41602</strain>
    </source>
</reference>
<dbReference type="RefSeq" id="WP_282615694.1">
    <property type="nucleotide sequence ID" value="NZ_JBIBDX010000007.1"/>
</dbReference>
<evidence type="ECO:0000313" key="1">
    <source>
        <dbReference type="EMBL" id="MEE4585271.1"/>
    </source>
</evidence>
<sequence>MLGAARVAAQEFLGALVVLGGCLFGEERREPLLYGGAGAGEQGG</sequence>
<dbReference type="EMBL" id="JAZBJQ010000012">
    <property type="protein sequence ID" value="MEE4585271.1"/>
    <property type="molecule type" value="Genomic_DNA"/>
</dbReference>
<comment type="caution">
    <text evidence="1">The sequence shown here is derived from an EMBL/GenBank/DDBJ whole genome shotgun (WGS) entry which is preliminary data.</text>
</comment>
<dbReference type="AlphaFoldDB" id="A0ABD5JAK8"/>
<accession>A0ABD5JAK8</accession>
<evidence type="ECO:0000313" key="2">
    <source>
        <dbReference type="Proteomes" id="UP001354649"/>
    </source>
</evidence>